<keyword evidence="2" id="KW-0732">Signal</keyword>
<dbReference type="Pfam" id="PF04264">
    <property type="entry name" value="YceI"/>
    <property type="match status" value="1"/>
</dbReference>
<dbReference type="PANTHER" id="PTHR34406">
    <property type="entry name" value="PROTEIN YCEI"/>
    <property type="match status" value="1"/>
</dbReference>
<evidence type="ECO:0000256" key="1">
    <source>
        <dbReference type="SAM" id="MobiDB-lite"/>
    </source>
</evidence>
<dbReference type="SUPFAM" id="SSF101874">
    <property type="entry name" value="YceI-like"/>
    <property type="match status" value="1"/>
</dbReference>
<sequence>MTLIRAILMLSLVAPATLPAAERDYRIDPVHTRVAFSVGHLGLSRAIGTFSGPRGWLNFDPDDFSTARGEIEVDLTTLDLGDEDWNRRMARSDSFDSERHPIARWSVRRVEPTGEHSFNAEGVLALRGGEYPLTLAVTFNGVRRHPLTFRRTAGFSARATLSRAALGMDKWKTMVGDAVELQVEVEARRGKRRADGGFDEDPADRGENEHAMAQ</sequence>
<dbReference type="InterPro" id="IPR007372">
    <property type="entry name" value="Lipid/polyisoprenoid-bd_YceI"/>
</dbReference>
<evidence type="ECO:0000313" key="5">
    <source>
        <dbReference type="Proteomes" id="UP001431449"/>
    </source>
</evidence>
<dbReference type="Proteomes" id="UP001431449">
    <property type="component" value="Unassembled WGS sequence"/>
</dbReference>
<feature type="domain" description="Lipid/polyisoprenoid-binding YceI-like" evidence="3">
    <location>
        <begin position="24"/>
        <end position="188"/>
    </location>
</feature>
<reference evidence="4" key="1">
    <citation type="submission" date="2022-04" db="EMBL/GenBank/DDBJ databases">
        <title>Lysobacter sp. CAU 1642 isolated from sea sand.</title>
        <authorList>
            <person name="Kim W."/>
        </authorList>
    </citation>
    <scope>NUCLEOTIDE SEQUENCE</scope>
    <source>
        <strain evidence="4">CAU 1642</strain>
    </source>
</reference>
<evidence type="ECO:0000313" key="4">
    <source>
        <dbReference type="EMBL" id="MCK7592073.1"/>
    </source>
</evidence>
<feature type="signal peptide" evidence="2">
    <location>
        <begin position="1"/>
        <end position="20"/>
    </location>
</feature>
<dbReference type="Gene3D" id="2.40.128.110">
    <property type="entry name" value="Lipid/polyisoprenoid-binding, YceI-like"/>
    <property type="match status" value="1"/>
</dbReference>
<evidence type="ECO:0000256" key="2">
    <source>
        <dbReference type="SAM" id="SignalP"/>
    </source>
</evidence>
<feature type="chain" id="PRO_5047214378" evidence="2">
    <location>
        <begin position="21"/>
        <end position="214"/>
    </location>
</feature>
<protein>
    <submittedName>
        <fullName evidence="4">YceI family protein</fullName>
    </submittedName>
</protein>
<gene>
    <name evidence="4" type="ORF">M0G41_00140</name>
</gene>
<dbReference type="InterPro" id="IPR036761">
    <property type="entry name" value="TTHA0802/YceI-like_sf"/>
</dbReference>
<name>A0ABT0GC05_9GAMM</name>
<dbReference type="PANTHER" id="PTHR34406:SF1">
    <property type="entry name" value="PROTEIN YCEI"/>
    <property type="match status" value="1"/>
</dbReference>
<proteinExistence type="predicted"/>
<comment type="caution">
    <text evidence="4">The sequence shown here is derived from an EMBL/GenBank/DDBJ whole genome shotgun (WGS) entry which is preliminary data.</text>
</comment>
<dbReference type="SMART" id="SM00867">
    <property type="entry name" value="YceI"/>
    <property type="match status" value="1"/>
</dbReference>
<accession>A0ABT0GC05</accession>
<dbReference type="EMBL" id="JALNMH010000001">
    <property type="protein sequence ID" value="MCK7592073.1"/>
    <property type="molecule type" value="Genomic_DNA"/>
</dbReference>
<feature type="compositionally biased region" description="Basic and acidic residues" evidence="1">
    <location>
        <begin position="203"/>
        <end position="214"/>
    </location>
</feature>
<organism evidence="4 5">
    <name type="scientific">Pseudomarimonas salicorniae</name>
    <dbReference type="NCBI Taxonomy" id="2933270"/>
    <lineage>
        <taxon>Bacteria</taxon>
        <taxon>Pseudomonadati</taxon>
        <taxon>Pseudomonadota</taxon>
        <taxon>Gammaproteobacteria</taxon>
        <taxon>Lysobacterales</taxon>
        <taxon>Lysobacteraceae</taxon>
        <taxon>Pseudomarimonas</taxon>
    </lineage>
</organism>
<evidence type="ECO:0000259" key="3">
    <source>
        <dbReference type="SMART" id="SM00867"/>
    </source>
</evidence>
<keyword evidence="5" id="KW-1185">Reference proteome</keyword>
<feature type="region of interest" description="Disordered" evidence="1">
    <location>
        <begin position="189"/>
        <end position="214"/>
    </location>
</feature>